<accession>A0A135U3L4</accession>
<dbReference type="AlphaFoldDB" id="A0A135U3L4"/>
<reference evidence="1 2" key="1">
    <citation type="submission" date="2014-02" db="EMBL/GenBank/DDBJ databases">
        <title>The genome sequence of Colletotrichum nymphaeae SA-01.</title>
        <authorList>
            <person name="Baroncelli R."/>
            <person name="Thon M.R."/>
        </authorList>
    </citation>
    <scope>NUCLEOTIDE SEQUENCE [LARGE SCALE GENOMIC DNA]</scope>
    <source>
        <strain evidence="1 2">SA-01</strain>
    </source>
</reference>
<dbReference type="EMBL" id="JEMN01000891">
    <property type="protein sequence ID" value="KXH54989.1"/>
    <property type="molecule type" value="Genomic_DNA"/>
</dbReference>
<organism evidence="1 2">
    <name type="scientific">Colletotrichum nymphaeae SA-01</name>
    <dbReference type="NCBI Taxonomy" id="1460502"/>
    <lineage>
        <taxon>Eukaryota</taxon>
        <taxon>Fungi</taxon>
        <taxon>Dikarya</taxon>
        <taxon>Ascomycota</taxon>
        <taxon>Pezizomycotina</taxon>
        <taxon>Sordariomycetes</taxon>
        <taxon>Hypocreomycetidae</taxon>
        <taxon>Glomerellales</taxon>
        <taxon>Glomerellaceae</taxon>
        <taxon>Colletotrichum</taxon>
        <taxon>Colletotrichum acutatum species complex</taxon>
    </lineage>
</organism>
<evidence type="ECO:0000313" key="1">
    <source>
        <dbReference type="EMBL" id="KXH54989.1"/>
    </source>
</evidence>
<name>A0A135U3L4_9PEZI</name>
<comment type="caution">
    <text evidence="1">The sequence shown here is derived from an EMBL/GenBank/DDBJ whole genome shotgun (WGS) entry which is preliminary data.</text>
</comment>
<keyword evidence="2" id="KW-1185">Reference proteome</keyword>
<sequence>MEKEPTSIWRSRDKRMSISERAVKLVALRSNEMFRGVNALLGSSSGLADDDLTLRDVGFIGMQFFNAWIHRLVLVNDLGQLDEDPYMCLAWSNHSTSLVLGDPQGLFFFDTTRQDGDGLFCLIGNCLVRSRGQTSLCMPMLFNIPVIRPWLERMNLTIDTLSVG</sequence>
<evidence type="ECO:0000313" key="2">
    <source>
        <dbReference type="Proteomes" id="UP000070054"/>
    </source>
</evidence>
<protein>
    <submittedName>
        <fullName evidence="1">Uncharacterized protein</fullName>
    </submittedName>
</protein>
<gene>
    <name evidence="1" type="ORF">CNYM01_12017</name>
</gene>
<proteinExistence type="predicted"/>
<dbReference type="Proteomes" id="UP000070054">
    <property type="component" value="Unassembled WGS sequence"/>
</dbReference>